<organism evidence="1">
    <name type="scientific">viral metagenome</name>
    <dbReference type="NCBI Taxonomy" id="1070528"/>
    <lineage>
        <taxon>unclassified sequences</taxon>
        <taxon>metagenomes</taxon>
        <taxon>organismal metagenomes</taxon>
    </lineage>
</organism>
<dbReference type="EMBL" id="MN740282">
    <property type="protein sequence ID" value="QHT97583.1"/>
    <property type="molecule type" value="Genomic_DNA"/>
</dbReference>
<dbReference type="AlphaFoldDB" id="A0A6C0J1Q3"/>
<evidence type="ECO:0000313" key="1">
    <source>
        <dbReference type="EMBL" id="QHT97583.1"/>
    </source>
</evidence>
<name>A0A6C0J1Q3_9ZZZZ</name>
<proteinExistence type="predicted"/>
<reference evidence="1" key="1">
    <citation type="journal article" date="2020" name="Nature">
        <title>Giant virus diversity and host interactions through global metagenomics.</title>
        <authorList>
            <person name="Schulz F."/>
            <person name="Roux S."/>
            <person name="Paez-Espino D."/>
            <person name="Jungbluth S."/>
            <person name="Walsh D.A."/>
            <person name="Denef V.J."/>
            <person name="McMahon K.D."/>
            <person name="Konstantinidis K.T."/>
            <person name="Eloe-Fadrosh E.A."/>
            <person name="Kyrpides N.C."/>
            <person name="Woyke T."/>
        </authorList>
    </citation>
    <scope>NUCLEOTIDE SEQUENCE</scope>
    <source>
        <strain evidence="1">GVMAG-M-3300025138-11</strain>
    </source>
</reference>
<protein>
    <submittedName>
        <fullName evidence="1">Uncharacterized protein</fullName>
    </submittedName>
</protein>
<accession>A0A6C0J1Q3</accession>
<sequence>MSSNRLIYDQCAYSKKINESVGPLEYVLNPLKYENCKKCRHEFGLVGGTSVSHIKGNLVDLENDLRGATRQASLCPSNKYKPSNNNSLNIKGKACREGRNVDLDMLHLPSCQMIRYKPTPLPRKINLDNCPSPNMNSVASCQYTQCKSNCN</sequence>